<comment type="similarity">
    <text evidence="1">Belongs to the DNA mismatch repair MutS family.</text>
</comment>
<feature type="region of interest" description="Disordered" evidence="6">
    <location>
        <begin position="666"/>
        <end position="807"/>
    </location>
</feature>
<dbReference type="HOGENOM" id="CLU_339628_0_0_1"/>
<dbReference type="InterPro" id="IPR027417">
    <property type="entry name" value="P-loop_NTPase"/>
</dbReference>
<keyword evidence="9" id="KW-1185">Reference proteome</keyword>
<evidence type="ECO:0000256" key="4">
    <source>
        <dbReference type="ARBA" id="ARBA00023125"/>
    </source>
</evidence>
<name>A0A0D3IXF0_EMIH1</name>
<dbReference type="SMART" id="SM00533">
    <property type="entry name" value="MUTSd"/>
    <property type="match status" value="1"/>
</dbReference>
<dbReference type="SUPFAM" id="SSF48334">
    <property type="entry name" value="DNA repair protein MutS, domain III"/>
    <property type="match status" value="1"/>
</dbReference>
<dbReference type="InterPro" id="IPR036187">
    <property type="entry name" value="DNA_mismatch_repair_MutS_sf"/>
</dbReference>
<feature type="domain" description="DNA mismatch repair proteins mutS family" evidence="7">
    <location>
        <begin position="506"/>
        <end position="522"/>
    </location>
</feature>
<dbReference type="STRING" id="2903.R1DN68"/>
<dbReference type="SUPFAM" id="SSF52540">
    <property type="entry name" value="P-loop containing nucleoside triphosphate hydrolases"/>
    <property type="match status" value="1"/>
</dbReference>
<dbReference type="GO" id="GO:0005524">
    <property type="term" value="F:ATP binding"/>
    <property type="evidence" value="ECO:0007669"/>
    <property type="project" value="UniProtKB-KW"/>
</dbReference>
<evidence type="ECO:0000259" key="7">
    <source>
        <dbReference type="PROSITE" id="PS00486"/>
    </source>
</evidence>
<dbReference type="GO" id="GO:0140664">
    <property type="term" value="F:ATP-dependent DNA damage sensor activity"/>
    <property type="evidence" value="ECO:0007669"/>
    <property type="project" value="InterPro"/>
</dbReference>
<dbReference type="GeneID" id="17262189"/>
<dbReference type="InterPro" id="IPR007696">
    <property type="entry name" value="DNA_mismatch_repair_MutS_core"/>
</dbReference>
<dbReference type="InterPro" id="IPR036678">
    <property type="entry name" value="MutS_con_dom_sf"/>
</dbReference>
<dbReference type="PaxDb" id="2903-EOD15935"/>
<dbReference type="Gene3D" id="3.40.50.300">
    <property type="entry name" value="P-loop containing nucleotide triphosphate hydrolases"/>
    <property type="match status" value="1"/>
</dbReference>
<feature type="compositionally biased region" description="Low complexity" evidence="6">
    <location>
        <begin position="774"/>
        <end position="789"/>
    </location>
</feature>
<evidence type="ECO:0000256" key="2">
    <source>
        <dbReference type="ARBA" id="ARBA00022741"/>
    </source>
</evidence>
<dbReference type="PANTHER" id="PTHR11361:SF21">
    <property type="entry name" value="MUTS PROTEIN HOMOLOG 4"/>
    <property type="match status" value="1"/>
</dbReference>
<proteinExistence type="inferred from homology"/>
<dbReference type="Gene3D" id="1.10.1420.10">
    <property type="match status" value="1"/>
</dbReference>
<evidence type="ECO:0000313" key="8">
    <source>
        <dbReference type="EnsemblProtists" id="EOD15935"/>
    </source>
</evidence>
<evidence type="ECO:0000256" key="5">
    <source>
        <dbReference type="ARBA" id="ARBA00023254"/>
    </source>
</evidence>
<dbReference type="AlphaFoldDB" id="A0A0D3IXF0"/>
<reference evidence="8" key="2">
    <citation type="submission" date="2024-10" db="UniProtKB">
        <authorList>
            <consortium name="EnsemblProtists"/>
        </authorList>
    </citation>
    <scope>IDENTIFICATION</scope>
</reference>
<feature type="compositionally biased region" description="Pro residues" evidence="6">
    <location>
        <begin position="700"/>
        <end position="710"/>
    </location>
</feature>
<protein>
    <recommendedName>
        <fullName evidence="7">DNA mismatch repair proteins mutS family domain-containing protein</fullName>
    </recommendedName>
</protein>
<dbReference type="PANTHER" id="PTHR11361">
    <property type="entry name" value="DNA MISMATCH REPAIR PROTEIN MUTS FAMILY MEMBER"/>
    <property type="match status" value="1"/>
</dbReference>
<dbReference type="Pfam" id="PF00488">
    <property type="entry name" value="MutS_V"/>
    <property type="match status" value="1"/>
</dbReference>
<dbReference type="GO" id="GO:0005634">
    <property type="term" value="C:nucleus"/>
    <property type="evidence" value="ECO:0007669"/>
    <property type="project" value="TreeGrafter"/>
</dbReference>
<evidence type="ECO:0000256" key="6">
    <source>
        <dbReference type="SAM" id="MobiDB-lite"/>
    </source>
</evidence>
<organism evidence="8 9">
    <name type="scientific">Emiliania huxleyi (strain CCMP1516)</name>
    <dbReference type="NCBI Taxonomy" id="280463"/>
    <lineage>
        <taxon>Eukaryota</taxon>
        <taxon>Haptista</taxon>
        <taxon>Haptophyta</taxon>
        <taxon>Prymnesiophyceae</taxon>
        <taxon>Isochrysidales</taxon>
        <taxon>Noelaerhabdaceae</taxon>
        <taxon>Emiliania</taxon>
    </lineage>
</organism>
<dbReference type="InterPro" id="IPR007861">
    <property type="entry name" value="DNA_mismatch_repair_MutS_clamp"/>
</dbReference>
<dbReference type="GO" id="GO:0030983">
    <property type="term" value="F:mismatched DNA binding"/>
    <property type="evidence" value="ECO:0007669"/>
    <property type="project" value="InterPro"/>
</dbReference>
<keyword evidence="2" id="KW-0547">Nucleotide-binding</keyword>
<sequence>MRRNRAPQKDSDEPADVDDDPLNASIIAIVENAKFEVGVAVICLADYAVEISQFCDDPAYSKTVSMIARHEPRQLFFTAAMKDSVLECIVKNEFSFVRIEHRSRKHWDELRGLGHLRHYALDPAALEKDVEEKFLCLAALCCLIDYFWEHEATVFVKGMLRIKFTGAHGVLLLDPASESLYGILKAGCKTSSGARLLRSSLIQPSNDLSTINTRQECVLELLGREDTLLDLQRILPQLADCDRVLKHFMQRSSDASKQSQSSRAEASIASVLHLKQLVQIAPTLAYDAKYEKRHAQRQLQCLFAARNELSGSLKTHRETLGALTLQMEELLESLQRDLSLESLKLNYSQRRGYHFTLPAAERPLAVQHNFIHIQIMSKRTVGCSTEKLQQINSRCRELLEPRQPRIAGEHSAVPNDVFVTPACNLQLITGPNMAGKSTYLRQVALICLMAHIGCPVPAEDAQVPLLQRVFTRISTSDSLETNASSFVSEMRETSYILRNVRPGCAALVLFDELGRGTSNRAGASLAWAIAEFVQQHRTTFTLFATHYLQLANLQRLYPTVKCLSMAVEPTDRRLCFEYKVQTGVATTAQYCTDFLAEVAGIPAGVCAAAKRLAERVEFDPVDANAERSRAEANRNSIAERLVMLQRSSTLSDDDLSRFMHDLQGRATDDANDSADDLDEPCLPDALRGLLGGGGAEEAAPAPPPPPPPPPVEERSQPSPAAAEAVEDPARGEAVEAADDLGEPSLPDAVRGILGGHVSRAEEAAPETPVPPLSGPAAGEAVEAVETAAAQPPPSTIADRPGPAPATVTSRFFAQSGSSTPSVARALLALASSQPGTS</sequence>
<dbReference type="GO" id="GO:0007131">
    <property type="term" value="P:reciprocal meiotic recombination"/>
    <property type="evidence" value="ECO:0007669"/>
    <property type="project" value="TreeGrafter"/>
</dbReference>
<dbReference type="InterPro" id="IPR000432">
    <property type="entry name" value="DNA_mismatch_repair_MutS_C"/>
</dbReference>
<dbReference type="KEGG" id="ehx:EMIHUDRAFT_464356"/>
<keyword evidence="5" id="KW-0469">Meiosis</keyword>
<accession>A0A0D3IXF0</accession>
<dbReference type="RefSeq" id="XP_005768364.1">
    <property type="nucleotide sequence ID" value="XM_005768307.1"/>
</dbReference>
<evidence type="ECO:0000256" key="1">
    <source>
        <dbReference type="ARBA" id="ARBA00006271"/>
    </source>
</evidence>
<feature type="compositionally biased region" description="Acidic residues" evidence="6">
    <location>
        <begin position="669"/>
        <end position="681"/>
    </location>
</feature>
<dbReference type="PROSITE" id="PS00486">
    <property type="entry name" value="DNA_MISMATCH_REPAIR_2"/>
    <property type="match status" value="1"/>
</dbReference>
<dbReference type="Gene3D" id="3.30.420.110">
    <property type="entry name" value="MutS, connector domain"/>
    <property type="match status" value="1"/>
</dbReference>
<keyword evidence="4" id="KW-0238">DNA-binding</keyword>
<dbReference type="GO" id="GO:0006298">
    <property type="term" value="P:mismatch repair"/>
    <property type="evidence" value="ECO:0007669"/>
    <property type="project" value="InterPro"/>
</dbReference>
<dbReference type="Pfam" id="PF05190">
    <property type="entry name" value="MutS_IV"/>
    <property type="match status" value="1"/>
</dbReference>
<keyword evidence="3" id="KW-0067">ATP-binding</keyword>
<reference evidence="9" key="1">
    <citation type="journal article" date="2013" name="Nature">
        <title>Pan genome of the phytoplankton Emiliania underpins its global distribution.</title>
        <authorList>
            <person name="Read B.A."/>
            <person name="Kegel J."/>
            <person name="Klute M.J."/>
            <person name="Kuo A."/>
            <person name="Lefebvre S.C."/>
            <person name="Maumus F."/>
            <person name="Mayer C."/>
            <person name="Miller J."/>
            <person name="Monier A."/>
            <person name="Salamov A."/>
            <person name="Young J."/>
            <person name="Aguilar M."/>
            <person name="Claverie J.M."/>
            <person name="Frickenhaus S."/>
            <person name="Gonzalez K."/>
            <person name="Herman E.K."/>
            <person name="Lin Y.C."/>
            <person name="Napier J."/>
            <person name="Ogata H."/>
            <person name="Sarno A.F."/>
            <person name="Shmutz J."/>
            <person name="Schroeder D."/>
            <person name="de Vargas C."/>
            <person name="Verret F."/>
            <person name="von Dassow P."/>
            <person name="Valentin K."/>
            <person name="Van de Peer Y."/>
            <person name="Wheeler G."/>
            <person name="Dacks J.B."/>
            <person name="Delwiche C.F."/>
            <person name="Dyhrman S.T."/>
            <person name="Glockner G."/>
            <person name="John U."/>
            <person name="Richards T."/>
            <person name="Worden A.Z."/>
            <person name="Zhang X."/>
            <person name="Grigoriev I.V."/>
            <person name="Allen A.E."/>
            <person name="Bidle K."/>
            <person name="Borodovsky M."/>
            <person name="Bowler C."/>
            <person name="Brownlee C."/>
            <person name="Cock J.M."/>
            <person name="Elias M."/>
            <person name="Gladyshev V.N."/>
            <person name="Groth M."/>
            <person name="Guda C."/>
            <person name="Hadaegh A."/>
            <person name="Iglesias-Rodriguez M.D."/>
            <person name="Jenkins J."/>
            <person name="Jones B.M."/>
            <person name="Lawson T."/>
            <person name="Leese F."/>
            <person name="Lindquist E."/>
            <person name="Lobanov A."/>
            <person name="Lomsadze A."/>
            <person name="Malik S.B."/>
            <person name="Marsh M.E."/>
            <person name="Mackinder L."/>
            <person name="Mock T."/>
            <person name="Mueller-Roeber B."/>
            <person name="Pagarete A."/>
            <person name="Parker M."/>
            <person name="Probert I."/>
            <person name="Quesneville H."/>
            <person name="Raines C."/>
            <person name="Rensing S.A."/>
            <person name="Riano-Pachon D.M."/>
            <person name="Richier S."/>
            <person name="Rokitta S."/>
            <person name="Shiraiwa Y."/>
            <person name="Soanes D.M."/>
            <person name="van der Giezen M."/>
            <person name="Wahlund T.M."/>
            <person name="Williams B."/>
            <person name="Wilson W."/>
            <person name="Wolfe G."/>
            <person name="Wurch L.L."/>
        </authorList>
    </citation>
    <scope>NUCLEOTIDE SEQUENCE</scope>
</reference>
<evidence type="ECO:0000256" key="3">
    <source>
        <dbReference type="ARBA" id="ARBA00022840"/>
    </source>
</evidence>
<dbReference type="EnsemblProtists" id="EOD15935">
    <property type="protein sequence ID" value="EOD15935"/>
    <property type="gene ID" value="EMIHUDRAFT_464356"/>
</dbReference>
<dbReference type="Proteomes" id="UP000013827">
    <property type="component" value="Unassembled WGS sequence"/>
</dbReference>
<dbReference type="eggNOG" id="KOG0220">
    <property type="taxonomic scope" value="Eukaryota"/>
</dbReference>
<evidence type="ECO:0000313" key="9">
    <source>
        <dbReference type="Proteomes" id="UP000013827"/>
    </source>
</evidence>
<dbReference type="InterPro" id="IPR045076">
    <property type="entry name" value="MutS"/>
</dbReference>
<dbReference type="SMART" id="SM00534">
    <property type="entry name" value="MUTSac"/>
    <property type="match status" value="1"/>
</dbReference>